<sequence length="317" mass="33737">MVFTKLIIAGSTGYVADHAIRAILASTKPKFDVTILTRANSGKAPASIPGARIVPVDYNDHNGLVKTITGADAILSFISGPVSKAVDRSLLKAAQEAGVRRIFPSEYTLDILHPAAVSLLTEGGNWPDDTSPVVTARKFASLADEGGPTSFTTLIPSAFMDSWLEGDFGLFDPKNRKVTVFDSGDHYFAGCSLPFLGAAIVAVLQMDEEKTKNKRIPITEVRATMNQIVDAYEELLGAKFQKDQVTTQDLLNKRNANLAAGNSFAALFDSIIVGAFNGSGAADPVGGLDFDGDGFLIAKRKTLKELTTEALKKIGAI</sequence>
<evidence type="ECO:0000259" key="3">
    <source>
        <dbReference type="Pfam" id="PF05368"/>
    </source>
</evidence>
<dbReference type="Proteomes" id="UP000005426">
    <property type="component" value="Unassembled WGS sequence"/>
</dbReference>
<gene>
    <name evidence="4" type="ORF">TRIATDRAFT_314394</name>
</gene>
<dbReference type="PANTHER" id="PTHR47706:SF1">
    <property type="entry name" value="CIPA-LIKE, PUTATIVE (AFU_ORTHOLOGUE AFUA_1G12460)-RELATED"/>
    <property type="match status" value="1"/>
</dbReference>
<evidence type="ECO:0000256" key="1">
    <source>
        <dbReference type="ARBA" id="ARBA00022857"/>
    </source>
</evidence>
<dbReference type="Gene3D" id="3.90.25.10">
    <property type="entry name" value="UDP-galactose 4-epimerase, domain 1"/>
    <property type="match status" value="1"/>
</dbReference>
<evidence type="ECO:0000313" key="5">
    <source>
        <dbReference type="Proteomes" id="UP000005426"/>
    </source>
</evidence>
<dbReference type="HOGENOM" id="CLU_044876_3_0_1"/>
<reference evidence="4 5" key="1">
    <citation type="journal article" date="2011" name="Genome Biol.">
        <title>Comparative genome sequence analysis underscores mycoparasitism as the ancestral life style of Trichoderma.</title>
        <authorList>
            <person name="Kubicek C.P."/>
            <person name="Herrera-Estrella A."/>
            <person name="Seidl-Seiboth V."/>
            <person name="Martinez D.A."/>
            <person name="Druzhinina I.S."/>
            <person name="Thon M."/>
            <person name="Zeilinger S."/>
            <person name="Casas-Flores S."/>
            <person name="Horwitz B.A."/>
            <person name="Mukherjee P.K."/>
            <person name="Mukherjee M."/>
            <person name="Kredics L."/>
            <person name="Alcaraz L.D."/>
            <person name="Aerts A."/>
            <person name="Antal Z."/>
            <person name="Atanasova L."/>
            <person name="Cervantes-Badillo M.G."/>
            <person name="Challacombe J."/>
            <person name="Chertkov O."/>
            <person name="McCluskey K."/>
            <person name="Coulpier F."/>
            <person name="Deshpande N."/>
            <person name="von Doehren H."/>
            <person name="Ebbole D.J."/>
            <person name="Esquivel-Naranjo E.U."/>
            <person name="Fekete E."/>
            <person name="Flipphi M."/>
            <person name="Glaser F."/>
            <person name="Gomez-Rodriguez E.Y."/>
            <person name="Gruber S."/>
            <person name="Han C."/>
            <person name="Henrissat B."/>
            <person name="Hermosa R."/>
            <person name="Hernandez-Onate M."/>
            <person name="Karaffa L."/>
            <person name="Kosti I."/>
            <person name="Le Crom S."/>
            <person name="Lindquist E."/>
            <person name="Lucas S."/>
            <person name="Luebeck M."/>
            <person name="Luebeck P.S."/>
            <person name="Margeot A."/>
            <person name="Metz B."/>
            <person name="Misra M."/>
            <person name="Nevalainen H."/>
            <person name="Omann M."/>
            <person name="Packer N."/>
            <person name="Perrone G."/>
            <person name="Uresti-Rivera E.E."/>
            <person name="Salamov A."/>
            <person name="Schmoll M."/>
            <person name="Seiboth B."/>
            <person name="Shapiro H."/>
            <person name="Sukno S."/>
            <person name="Tamayo-Ramos J.A."/>
            <person name="Tisch D."/>
            <person name="Wiest A."/>
            <person name="Wilkinson H.H."/>
            <person name="Zhang M."/>
            <person name="Coutinho P.M."/>
            <person name="Kenerley C.M."/>
            <person name="Monte E."/>
            <person name="Baker S.E."/>
            <person name="Grigoriev I.V."/>
        </authorList>
    </citation>
    <scope>NUCLEOTIDE SEQUENCE [LARGE SCALE GENOMIC DNA]</scope>
    <source>
        <strain evidence="5">ATCC 20476 / IMI 206040</strain>
    </source>
</reference>
<feature type="domain" description="NmrA-like" evidence="3">
    <location>
        <begin position="5"/>
        <end position="110"/>
    </location>
</feature>
<protein>
    <recommendedName>
        <fullName evidence="3">NmrA-like domain-containing protein</fullName>
    </recommendedName>
</protein>
<keyword evidence="1" id="KW-0521">NADP</keyword>
<keyword evidence="5" id="KW-1185">Reference proteome</keyword>
<dbReference type="Pfam" id="PF05368">
    <property type="entry name" value="NmrA"/>
    <property type="match status" value="1"/>
</dbReference>
<dbReference type="InterPro" id="IPR036291">
    <property type="entry name" value="NAD(P)-bd_dom_sf"/>
</dbReference>
<proteinExistence type="predicted"/>
<dbReference type="KEGG" id="tatv:25782995"/>
<dbReference type="InterPro" id="IPR008030">
    <property type="entry name" value="NmrA-like"/>
</dbReference>
<evidence type="ECO:0000313" key="4">
    <source>
        <dbReference type="EMBL" id="EHK50179.1"/>
    </source>
</evidence>
<comment type="caution">
    <text evidence="4">The sequence shown here is derived from an EMBL/GenBank/DDBJ whole genome shotgun (WGS) entry which is preliminary data.</text>
</comment>
<evidence type="ECO:0000256" key="2">
    <source>
        <dbReference type="ARBA" id="ARBA00023002"/>
    </source>
</evidence>
<dbReference type="PANTHER" id="PTHR47706">
    <property type="entry name" value="NMRA-LIKE FAMILY PROTEIN"/>
    <property type="match status" value="1"/>
</dbReference>
<dbReference type="Gene3D" id="3.40.50.720">
    <property type="entry name" value="NAD(P)-binding Rossmann-like Domain"/>
    <property type="match status" value="1"/>
</dbReference>
<dbReference type="OrthoDB" id="9974981at2759"/>
<dbReference type="SUPFAM" id="SSF51735">
    <property type="entry name" value="NAD(P)-binding Rossmann-fold domains"/>
    <property type="match status" value="1"/>
</dbReference>
<dbReference type="AlphaFoldDB" id="G9NFW7"/>
<dbReference type="OMA" id="FMDGWLE"/>
<name>G9NFW7_HYPAI</name>
<dbReference type="InterPro" id="IPR051609">
    <property type="entry name" value="NmrA/Isoflavone_reductase-like"/>
</dbReference>
<accession>G9NFW7</accession>
<dbReference type="eggNOG" id="ENOG502RKRK">
    <property type="taxonomic scope" value="Eukaryota"/>
</dbReference>
<dbReference type="GO" id="GO:0016491">
    <property type="term" value="F:oxidoreductase activity"/>
    <property type="evidence" value="ECO:0007669"/>
    <property type="project" value="UniProtKB-KW"/>
</dbReference>
<dbReference type="GeneID" id="25782995"/>
<keyword evidence="2" id="KW-0560">Oxidoreductase</keyword>
<dbReference type="EMBL" id="ABDG02000014">
    <property type="protein sequence ID" value="EHK50179.1"/>
    <property type="molecule type" value="Genomic_DNA"/>
</dbReference>
<organism evidence="4 5">
    <name type="scientific">Hypocrea atroviridis (strain ATCC 20476 / IMI 206040)</name>
    <name type="common">Trichoderma atroviride</name>
    <dbReference type="NCBI Taxonomy" id="452589"/>
    <lineage>
        <taxon>Eukaryota</taxon>
        <taxon>Fungi</taxon>
        <taxon>Dikarya</taxon>
        <taxon>Ascomycota</taxon>
        <taxon>Pezizomycotina</taxon>
        <taxon>Sordariomycetes</taxon>
        <taxon>Hypocreomycetidae</taxon>
        <taxon>Hypocreales</taxon>
        <taxon>Hypocreaceae</taxon>
        <taxon>Trichoderma</taxon>
    </lineage>
</organism>